<reference evidence="3" key="1">
    <citation type="submission" date="2023-07" db="EMBL/GenBank/DDBJ databases">
        <authorList>
            <consortium name="CYATHOMIX"/>
        </authorList>
    </citation>
    <scope>NUCLEOTIDE SEQUENCE</scope>
    <source>
        <strain evidence="3">N/A</strain>
    </source>
</reference>
<dbReference type="AlphaFoldDB" id="A0AA36M4M7"/>
<proteinExistence type="predicted"/>
<feature type="signal peptide" evidence="2">
    <location>
        <begin position="1"/>
        <end position="24"/>
    </location>
</feature>
<gene>
    <name evidence="3" type="ORF">CYNAS_LOCUS10682</name>
</gene>
<evidence type="ECO:0000313" key="4">
    <source>
        <dbReference type="Proteomes" id="UP001176961"/>
    </source>
</evidence>
<evidence type="ECO:0008006" key="5">
    <source>
        <dbReference type="Google" id="ProtNLM"/>
    </source>
</evidence>
<keyword evidence="4" id="KW-1185">Reference proteome</keyword>
<feature type="chain" id="PRO_5041335727" description="Transmembrane protein" evidence="2">
    <location>
        <begin position="25"/>
        <end position="61"/>
    </location>
</feature>
<protein>
    <recommendedName>
        <fullName evidence="5">Transmembrane protein</fullName>
    </recommendedName>
</protein>
<accession>A0AA36M4M7</accession>
<organism evidence="3 4">
    <name type="scientific">Cylicocyclus nassatus</name>
    <name type="common">Nematode worm</name>
    <dbReference type="NCBI Taxonomy" id="53992"/>
    <lineage>
        <taxon>Eukaryota</taxon>
        <taxon>Metazoa</taxon>
        <taxon>Ecdysozoa</taxon>
        <taxon>Nematoda</taxon>
        <taxon>Chromadorea</taxon>
        <taxon>Rhabditida</taxon>
        <taxon>Rhabditina</taxon>
        <taxon>Rhabditomorpha</taxon>
        <taxon>Strongyloidea</taxon>
        <taxon>Strongylidae</taxon>
        <taxon>Cylicocyclus</taxon>
    </lineage>
</organism>
<evidence type="ECO:0000256" key="1">
    <source>
        <dbReference type="SAM" id="MobiDB-lite"/>
    </source>
</evidence>
<sequence>MASFKFLLITLLALMFICSTSVEARIKHHHPRPRPPHHKPIHHHPPKPIHRPKPHHRRHRF</sequence>
<feature type="region of interest" description="Disordered" evidence="1">
    <location>
        <begin position="26"/>
        <end position="61"/>
    </location>
</feature>
<evidence type="ECO:0000256" key="2">
    <source>
        <dbReference type="SAM" id="SignalP"/>
    </source>
</evidence>
<keyword evidence="2" id="KW-0732">Signal</keyword>
<comment type="caution">
    <text evidence="3">The sequence shown here is derived from an EMBL/GenBank/DDBJ whole genome shotgun (WGS) entry which is preliminary data.</text>
</comment>
<dbReference type="EMBL" id="CATQJL010000223">
    <property type="protein sequence ID" value="CAJ0598699.1"/>
    <property type="molecule type" value="Genomic_DNA"/>
</dbReference>
<dbReference type="Proteomes" id="UP001176961">
    <property type="component" value="Unassembled WGS sequence"/>
</dbReference>
<name>A0AA36M4M7_CYLNA</name>
<evidence type="ECO:0000313" key="3">
    <source>
        <dbReference type="EMBL" id="CAJ0598699.1"/>
    </source>
</evidence>